<accession>A0A645GR17</accession>
<organism evidence="4">
    <name type="scientific">bioreactor metagenome</name>
    <dbReference type="NCBI Taxonomy" id="1076179"/>
    <lineage>
        <taxon>unclassified sequences</taxon>
        <taxon>metagenomes</taxon>
        <taxon>ecological metagenomes</taxon>
    </lineage>
</organism>
<evidence type="ECO:0000256" key="1">
    <source>
        <dbReference type="ARBA" id="ARBA00008520"/>
    </source>
</evidence>
<dbReference type="PANTHER" id="PTHR30061">
    <property type="entry name" value="MALTOSE-BINDING PERIPLASMIC PROTEIN"/>
    <property type="match status" value="1"/>
</dbReference>
<evidence type="ECO:0000313" key="4">
    <source>
        <dbReference type="EMBL" id="MPN29338.1"/>
    </source>
</evidence>
<dbReference type="SUPFAM" id="SSF53850">
    <property type="entry name" value="Periplasmic binding protein-like II"/>
    <property type="match status" value="1"/>
</dbReference>
<evidence type="ECO:0000256" key="3">
    <source>
        <dbReference type="ARBA" id="ARBA00022729"/>
    </source>
</evidence>
<dbReference type="AlphaFoldDB" id="A0A645GR17"/>
<keyword evidence="3" id="KW-0732">Signal</keyword>
<keyword evidence="2" id="KW-0813">Transport</keyword>
<name>A0A645GR17_9ZZZZ</name>
<dbReference type="GO" id="GO:0042956">
    <property type="term" value="P:maltodextrin transmembrane transport"/>
    <property type="evidence" value="ECO:0007669"/>
    <property type="project" value="TreeGrafter"/>
</dbReference>
<sequence length="238" mass="25575">MDIAQKTNAAGKLGFIVRGGSGDNIVSDFIPHLLAYGGWVVDENNKPTVNTDAFKAAFTNYIDLYKLGDTMDKDDIVAAIDSGSAAMAIGWPGWYVPSADSAASYIVIPTKLDDNDTAKNTSMYGVWTIGICNNSQNKELTLKLLEYLMDQNTQLASVANGGVPCRYSSLLNADVLATHPQLETVCSALQTGVYRPVIEQWSEFTNILGTEMDSVIQGTKTMDQGLADAQAALEALMS</sequence>
<comment type="similarity">
    <text evidence="1">Belongs to the bacterial solute-binding protein 1 family.</text>
</comment>
<evidence type="ECO:0000256" key="2">
    <source>
        <dbReference type="ARBA" id="ARBA00022448"/>
    </source>
</evidence>
<dbReference type="Gene3D" id="3.40.190.10">
    <property type="entry name" value="Periplasmic binding protein-like II"/>
    <property type="match status" value="1"/>
</dbReference>
<reference evidence="4" key="1">
    <citation type="submission" date="2019-08" db="EMBL/GenBank/DDBJ databases">
        <authorList>
            <person name="Kucharzyk K."/>
            <person name="Murdoch R.W."/>
            <person name="Higgins S."/>
            <person name="Loffler F."/>
        </authorList>
    </citation>
    <scope>NUCLEOTIDE SEQUENCE</scope>
</reference>
<dbReference type="EMBL" id="VSSQ01079973">
    <property type="protein sequence ID" value="MPN29338.1"/>
    <property type="molecule type" value="Genomic_DNA"/>
</dbReference>
<dbReference type="GO" id="GO:1901982">
    <property type="term" value="F:maltose binding"/>
    <property type="evidence" value="ECO:0007669"/>
    <property type="project" value="TreeGrafter"/>
</dbReference>
<proteinExistence type="inferred from homology"/>
<protein>
    <submittedName>
        <fullName evidence="4">Uncharacterized protein</fullName>
    </submittedName>
</protein>
<comment type="caution">
    <text evidence="4">The sequence shown here is derived from an EMBL/GenBank/DDBJ whole genome shotgun (WGS) entry which is preliminary data.</text>
</comment>
<dbReference type="GO" id="GO:0055052">
    <property type="term" value="C:ATP-binding cassette (ABC) transporter complex, substrate-binding subunit-containing"/>
    <property type="evidence" value="ECO:0007669"/>
    <property type="project" value="TreeGrafter"/>
</dbReference>
<dbReference type="PANTHER" id="PTHR30061:SF50">
    <property type="entry name" value="MALTOSE_MALTODEXTRIN-BINDING PERIPLASMIC PROTEIN"/>
    <property type="match status" value="1"/>
</dbReference>
<dbReference type="Pfam" id="PF13416">
    <property type="entry name" value="SBP_bac_8"/>
    <property type="match status" value="1"/>
</dbReference>
<dbReference type="GO" id="GO:0015768">
    <property type="term" value="P:maltose transport"/>
    <property type="evidence" value="ECO:0007669"/>
    <property type="project" value="TreeGrafter"/>
</dbReference>
<gene>
    <name evidence="4" type="ORF">SDC9_176791</name>
</gene>
<dbReference type="InterPro" id="IPR006059">
    <property type="entry name" value="SBP"/>
</dbReference>